<dbReference type="InterPro" id="IPR000120">
    <property type="entry name" value="Amidase"/>
</dbReference>
<keyword evidence="3" id="KW-1185">Reference proteome</keyword>
<dbReference type="Gene3D" id="3.90.1300.10">
    <property type="entry name" value="Amidase signature (AS) domain"/>
    <property type="match status" value="1"/>
</dbReference>
<dbReference type="SUPFAM" id="SSF75304">
    <property type="entry name" value="Amidase signature (AS) enzymes"/>
    <property type="match status" value="1"/>
</dbReference>
<dbReference type="Pfam" id="PF01425">
    <property type="entry name" value="Amidase"/>
    <property type="match status" value="1"/>
</dbReference>
<dbReference type="GO" id="GO:0003824">
    <property type="term" value="F:catalytic activity"/>
    <property type="evidence" value="ECO:0007669"/>
    <property type="project" value="InterPro"/>
</dbReference>
<dbReference type="EMBL" id="CP014646">
    <property type="protein sequence ID" value="AMO38079.1"/>
    <property type="molecule type" value="Genomic_DNA"/>
</dbReference>
<feature type="domain" description="Amidase" evidence="1">
    <location>
        <begin position="28"/>
        <end position="433"/>
    </location>
</feature>
<sequence>MMLRSHENLDSIAEAHRLLNDGAISPSELVEEHVRRIAEREPTIRAWAHLGLEAARDRAKALDARLGTMAAIPPLFGIPFGAKDIIHTRQLPTEAGSRVLAGFQPDKNATVIDRLEEQGAVMLGKTTTTEFAHMGGPPKTANPWNYAHTPGGSSSGSAASVAASMAMFALGSQTAGSLSRPAAYNGLTVLKGTFGRVSKAGVIPASWTLDHIGGFTHSVEDAVLLYNGIAGPDPEDEFTWALPYQPLELHARRDFTIGFVDHPYFASASRDVQTGIDDARRAFEDAGVRVVAVQLPEGFEAAAAAHAVVMQSEMAAFHSDWYARTPDRYTPEVRAYLADGQGLKATDYLRAQRIRAQYRSVFAEVFGQVDALLTPAAPSAAPAGLSATGSPVFNLPFTNLGLPTLVVPTGFDSTGILPVGMQLVAPAAREQTLVDVGMLYQSITDWHRRRPTF</sequence>
<dbReference type="Proteomes" id="UP000036902">
    <property type="component" value="Chromosome"/>
</dbReference>
<reference evidence="3" key="1">
    <citation type="submission" date="2016-03" db="EMBL/GenBank/DDBJ databases">
        <authorList>
            <person name="Ma C."/>
            <person name="Zhou S."/>
            <person name="Yang G."/>
        </authorList>
    </citation>
    <scope>NUCLEOTIDE SEQUENCE [LARGE SCALE GENOMIC DNA]</scope>
    <source>
        <strain evidence="3">SgZ-1</strain>
    </source>
</reference>
<dbReference type="PANTHER" id="PTHR11895">
    <property type="entry name" value="TRANSAMIDASE"/>
    <property type="match status" value="1"/>
</dbReference>
<dbReference type="PANTHER" id="PTHR11895:SF176">
    <property type="entry name" value="AMIDASE AMID-RELATED"/>
    <property type="match status" value="1"/>
</dbReference>
<evidence type="ECO:0000313" key="2">
    <source>
        <dbReference type="EMBL" id="AMO38079.1"/>
    </source>
</evidence>
<evidence type="ECO:0000313" key="3">
    <source>
        <dbReference type="Proteomes" id="UP000036902"/>
    </source>
</evidence>
<dbReference type="KEGG" id="thu:AC731_014700"/>
<dbReference type="AlphaFoldDB" id="A0A127K7Z7"/>
<dbReference type="STRING" id="1134435.AC731_014700"/>
<dbReference type="RefSeq" id="WP_048707168.1">
    <property type="nucleotide sequence ID" value="NZ_CP014646.1"/>
</dbReference>
<name>A0A127K7Z7_9RHOO</name>
<evidence type="ECO:0000259" key="1">
    <source>
        <dbReference type="Pfam" id="PF01425"/>
    </source>
</evidence>
<proteinExistence type="predicted"/>
<dbReference type="InterPro" id="IPR036928">
    <property type="entry name" value="AS_sf"/>
</dbReference>
<gene>
    <name evidence="2" type="ORF">AC731_014700</name>
</gene>
<protein>
    <submittedName>
        <fullName evidence="2">Amidase</fullName>
    </submittedName>
</protein>
<organism evidence="2 3">
    <name type="scientific">Thauera humireducens</name>
    <dbReference type="NCBI Taxonomy" id="1134435"/>
    <lineage>
        <taxon>Bacteria</taxon>
        <taxon>Pseudomonadati</taxon>
        <taxon>Pseudomonadota</taxon>
        <taxon>Betaproteobacteria</taxon>
        <taxon>Rhodocyclales</taxon>
        <taxon>Zoogloeaceae</taxon>
        <taxon>Thauera</taxon>
    </lineage>
</organism>
<accession>A0A127K7Z7</accession>
<dbReference type="InterPro" id="IPR023631">
    <property type="entry name" value="Amidase_dom"/>
</dbReference>